<dbReference type="InterPro" id="IPR017871">
    <property type="entry name" value="ABC_transporter-like_CS"/>
</dbReference>
<dbReference type="CDD" id="cd03257">
    <property type="entry name" value="ABC_NikE_OppD_transporters"/>
    <property type="match status" value="1"/>
</dbReference>
<keyword evidence="2" id="KW-0547">Nucleotide-binding</keyword>
<dbReference type="AlphaFoldDB" id="A0A3D9DWA2"/>
<feature type="domain" description="ABC transporter" evidence="4">
    <location>
        <begin position="23"/>
        <end position="262"/>
    </location>
</feature>
<evidence type="ECO:0000256" key="3">
    <source>
        <dbReference type="ARBA" id="ARBA00022840"/>
    </source>
</evidence>
<keyword evidence="1" id="KW-0813">Transport</keyword>
<dbReference type="EMBL" id="QRDJ01000007">
    <property type="protein sequence ID" value="REC95026.1"/>
    <property type="molecule type" value="Genomic_DNA"/>
</dbReference>
<proteinExistence type="predicted"/>
<evidence type="ECO:0000259" key="4">
    <source>
        <dbReference type="PROSITE" id="PS50893"/>
    </source>
</evidence>
<dbReference type="GO" id="GO:0005524">
    <property type="term" value="F:ATP binding"/>
    <property type="evidence" value="ECO:0007669"/>
    <property type="project" value="UniProtKB-KW"/>
</dbReference>
<comment type="caution">
    <text evidence="5">The sequence shown here is derived from an EMBL/GenBank/DDBJ whole genome shotgun (WGS) entry which is preliminary data.</text>
</comment>
<dbReference type="GO" id="GO:0055085">
    <property type="term" value="P:transmembrane transport"/>
    <property type="evidence" value="ECO:0007669"/>
    <property type="project" value="UniProtKB-ARBA"/>
</dbReference>
<dbReference type="InterPro" id="IPR050319">
    <property type="entry name" value="ABC_transp_ATP-bind"/>
</dbReference>
<reference evidence="5 6" key="1">
    <citation type="submission" date="2018-07" db="EMBL/GenBank/DDBJ databases">
        <title>Genomic Encyclopedia of Type Strains, Phase IV (KMG-IV): sequencing the most valuable type-strain genomes for metagenomic binning, comparative biology and taxonomic classification.</title>
        <authorList>
            <person name="Goeker M."/>
        </authorList>
    </citation>
    <scope>NUCLEOTIDE SEQUENCE [LARGE SCALE GENOMIC DNA]</scope>
    <source>
        <strain evidence="5 6">DSM 14324</strain>
    </source>
</reference>
<dbReference type="GO" id="GO:0016887">
    <property type="term" value="F:ATP hydrolysis activity"/>
    <property type="evidence" value="ECO:0007669"/>
    <property type="project" value="InterPro"/>
</dbReference>
<dbReference type="InterPro" id="IPR027417">
    <property type="entry name" value="P-loop_NTPase"/>
</dbReference>
<dbReference type="Proteomes" id="UP000256334">
    <property type="component" value="Unassembled WGS sequence"/>
</dbReference>
<dbReference type="Gene3D" id="3.40.50.300">
    <property type="entry name" value="P-loop containing nucleotide triphosphate hydrolases"/>
    <property type="match status" value="1"/>
</dbReference>
<dbReference type="PROSITE" id="PS50893">
    <property type="entry name" value="ABC_TRANSPORTER_2"/>
    <property type="match status" value="1"/>
</dbReference>
<dbReference type="InterPro" id="IPR003593">
    <property type="entry name" value="AAA+_ATPase"/>
</dbReference>
<evidence type="ECO:0000256" key="2">
    <source>
        <dbReference type="ARBA" id="ARBA00022741"/>
    </source>
</evidence>
<organism evidence="5 6">
    <name type="scientific">Kushneria indalinina DSM 14324</name>
    <dbReference type="NCBI Taxonomy" id="1122140"/>
    <lineage>
        <taxon>Bacteria</taxon>
        <taxon>Pseudomonadati</taxon>
        <taxon>Pseudomonadota</taxon>
        <taxon>Gammaproteobacteria</taxon>
        <taxon>Oceanospirillales</taxon>
        <taxon>Halomonadaceae</taxon>
        <taxon>Kushneria</taxon>
    </lineage>
</organism>
<protein>
    <submittedName>
        <fullName evidence="5">Peptide/nickel transport system ATP-binding protein</fullName>
    </submittedName>
</protein>
<dbReference type="Pfam" id="PF00005">
    <property type="entry name" value="ABC_tran"/>
    <property type="match status" value="1"/>
</dbReference>
<name>A0A3D9DWA2_9GAMM</name>
<evidence type="ECO:0000313" key="5">
    <source>
        <dbReference type="EMBL" id="REC95026.1"/>
    </source>
</evidence>
<dbReference type="RefSeq" id="WP_245955210.1">
    <property type="nucleotide sequence ID" value="NZ_QRDJ01000007.1"/>
</dbReference>
<gene>
    <name evidence="5" type="ORF">C8D72_1860</name>
</gene>
<dbReference type="SUPFAM" id="SSF52540">
    <property type="entry name" value="P-loop containing nucleoside triphosphate hydrolases"/>
    <property type="match status" value="1"/>
</dbReference>
<keyword evidence="6" id="KW-1185">Reference proteome</keyword>
<accession>A0A3D9DWA2</accession>
<dbReference type="PROSITE" id="PS00211">
    <property type="entry name" value="ABC_TRANSPORTER_1"/>
    <property type="match status" value="1"/>
</dbReference>
<evidence type="ECO:0000256" key="1">
    <source>
        <dbReference type="ARBA" id="ARBA00022448"/>
    </source>
</evidence>
<keyword evidence="3 5" id="KW-0067">ATP-binding</keyword>
<dbReference type="InterPro" id="IPR003439">
    <property type="entry name" value="ABC_transporter-like_ATP-bd"/>
</dbReference>
<dbReference type="PANTHER" id="PTHR43776">
    <property type="entry name" value="TRANSPORT ATP-BINDING PROTEIN"/>
    <property type="match status" value="1"/>
</dbReference>
<evidence type="ECO:0000313" key="6">
    <source>
        <dbReference type="Proteomes" id="UP000256334"/>
    </source>
</evidence>
<sequence length="287" mass="31363">MHGVDSDDAPVPLLCANGLYKHLHPPSLAFWRARQARTILRDIHLSIQAGERIGLAGVSGAGKTTLLNLLLALKGADAGSITCQGRAVRPASVRALRWYRRLVQYIPQDPAASLDPRMSVRDLIREPLVRLSVEGNHTRRIDEALDRVGLDRKFLSHRPGALSGGQAQRVAIARAVALRPRLLLADEPLSGLDLPVRARVMQLFDDMSRLDGTAFVIISHDLAVMPRLCERTLILHDGAIIEDRPTAALFEAPAHEHTKALVHAAHLDHDITSMMPATPATALYPVS</sequence>
<dbReference type="SMART" id="SM00382">
    <property type="entry name" value="AAA"/>
    <property type="match status" value="1"/>
</dbReference>